<dbReference type="KEGG" id="eaz:JHT90_09735"/>
<organism evidence="1 2">
    <name type="scientific">Entomomonas asaccharolytica</name>
    <dbReference type="NCBI Taxonomy" id="2785331"/>
    <lineage>
        <taxon>Bacteria</taxon>
        <taxon>Pseudomonadati</taxon>
        <taxon>Pseudomonadota</taxon>
        <taxon>Gammaproteobacteria</taxon>
        <taxon>Pseudomonadales</taxon>
        <taxon>Pseudomonadaceae</taxon>
        <taxon>Entomomonas</taxon>
    </lineage>
</organism>
<reference evidence="1 2" key="1">
    <citation type="submission" date="2021-01" db="EMBL/GenBank/DDBJ databases">
        <title>Entomomonas sp. F2A isolated from a house cricket (Acheta domesticus).</title>
        <authorList>
            <person name="Spergser J."/>
            <person name="Busse H.-J."/>
        </authorList>
    </citation>
    <scope>NUCLEOTIDE SEQUENCE [LARGE SCALE GENOMIC DNA]</scope>
    <source>
        <strain evidence="1 2">F2A</strain>
    </source>
</reference>
<dbReference type="RefSeq" id="WP_201090586.1">
    <property type="nucleotide sequence ID" value="NZ_CP067393.1"/>
</dbReference>
<protein>
    <submittedName>
        <fullName evidence="1">Uncharacterized protein</fullName>
    </submittedName>
</protein>
<dbReference type="Proteomes" id="UP000595278">
    <property type="component" value="Chromosome"/>
</dbReference>
<keyword evidence="2" id="KW-1185">Reference proteome</keyword>
<dbReference type="InterPro" id="IPR029044">
    <property type="entry name" value="Nucleotide-diphossugar_trans"/>
</dbReference>
<dbReference type="AlphaFoldDB" id="A0A974NDR2"/>
<accession>A0A974NDR2</accession>
<dbReference type="Gene3D" id="3.90.550.10">
    <property type="entry name" value="Spore Coat Polysaccharide Biosynthesis Protein SpsA, Chain A"/>
    <property type="match status" value="1"/>
</dbReference>
<evidence type="ECO:0000313" key="2">
    <source>
        <dbReference type="Proteomes" id="UP000595278"/>
    </source>
</evidence>
<proteinExistence type="predicted"/>
<evidence type="ECO:0000313" key="1">
    <source>
        <dbReference type="EMBL" id="QQP84689.1"/>
    </source>
</evidence>
<sequence length="295" mass="34237">MQLSILVVLYNSSCQQSETLQSILQADLTQIDLKLIIWNNGPHLLDNTQLANYLTQASDKGIAVNTYQDIRNLSLSKIYNFILQQQDADFFIPLDQDTQLTKDFFNTIAQHRDLDLILPIVYAEGQDNLVKFPFNTKTKQPILEQQQVDARTITSVTSAMAISKRLVDLFKQHKLTVFDESFAFYGVDTAFFYNIHQIAKQHTLSCGCFGRIEHSLSTYVQENKQASYRRSIEFLYYAILYRLNYKNKSRFSMLFFLLPRLLKGRIKDLTSLKNVLYCITYKKHPRASLTIDLNQ</sequence>
<dbReference type="EMBL" id="CP067393">
    <property type="protein sequence ID" value="QQP84689.1"/>
    <property type="molecule type" value="Genomic_DNA"/>
</dbReference>
<name>A0A974NDR2_9GAMM</name>
<dbReference type="SUPFAM" id="SSF53448">
    <property type="entry name" value="Nucleotide-diphospho-sugar transferases"/>
    <property type="match status" value="1"/>
</dbReference>
<gene>
    <name evidence="1" type="ORF">JHT90_09735</name>
</gene>